<keyword evidence="9" id="KW-1185">Reference proteome</keyword>
<keyword evidence="3" id="KW-0285">Flavoprotein</keyword>
<accession>A0A543D427</accession>
<dbReference type="PANTHER" id="PTHR13878:SF53">
    <property type="entry name" value="CYTOKININ DEHYDROGENASE 6"/>
    <property type="match status" value="1"/>
</dbReference>
<dbReference type="GO" id="GO:0019139">
    <property type="term" value="F:cytokinin dehydrogenase activity"/>
    <property type="evidence" value="ECO:0007669"/>
    <property type="project" value="InterPro"/>
</dbReference>
<dbReference type="EMBL" id="VFPA01000005">
    <property type="protein sequence ID" value="TQM04097.1"/>
    <property type="molecule type" value="Genomic_DNA"/>
</dbReference>
<protein>
    <submittedName>
        <fullName evidence="8">FAD/FMN-containing dehydrogenase</fullName>
    </submittedName>
</protein>
<dbReference type="GO" id="GO:0071949">
    <property type="term" value="F:FAD binding"/>
    <property type="evidence" value="ECO:0007669"/>
    <property type="project" value="InterPro"/>
</dbReference>
<dbReference type="InterPro" id="IPR016166">
    <property type="entry name" value="FAD-bd_PCMH"/>
</dbReference>
<dbReference type="Pfam" id="PF09265">
    <property type="entry name" value="Cytokin-bind"/>
    <property type="match status" value="1"/>
</dbReference>
<dbReference type="AlphaFoldDB" id="A0A543D427"/>
<feature type="compositionally biased region" description="Gly residues" evidence="6">
    <location>
        <begin position="11"/>
        <end position="22"/>
    </location>
</feature>
<reference evidence="8 9" key="1">
    <citation type="submission" date="2019-06" db="EMBL/GenBank/DDBJ databases">
        <title>Sequencing the genomes of 1000 actinobacteria strains.</title>
        <authorList>
            <person name="Klenk H.-P."/>
        </authorList>
    </citation>
    <scope>NUCLEOTIDE SEQUENCE [LARGE SCALE GENOMIC DNA]</scope>
    <source>
        <strain evidence="8 9">DSM 45301</strain>
    </source>
</reference>
<feature type="domain" description="FAD-binding PCMH-type" evidence="7">
    <location>
        <begin position="44"/>
        <end position="213"/>
    </location>
</feature>
<dbReference type="SUPFAM" id="SSF55103">
    <property type="entry name" value="FAD-linked oxidases, C-terminal domain"/>
    <property type="match status" value="1"/>
</dbReference>
<dbReference type="InterPro" id="IPR016169">
    <property type="entry name" value="FAD-bd_PCMH_sub2"/>
</dbReference>
<dbReference type="PROSITE" id="PS51387">
    <property type="entry name" value="FAD_PCMH"/>
    <property type="match status" value="1"/>
</dbReference>
<dbReference type="Gene3D" id="3.30.43.10">
    <property type="entry name" value="Uridine Diphospho-n-acetylenolpyruvylglucosamine Reductase, domain 2"/>
    <property type="match status" value="1"/>
</dbReference>
<feature type="region of interest" description="Disordered" evidence="6">
    <location>
        <begin position="1"/>
        <end position="23"/>
    </location>
</feature>
<proteinExistence type="inferred from homology"/>
<comment type="similarity">
    <text evidence="2">Belongs to the oxygen-dependent FAD-linked oxidoreductase family.</text>
</comment>
<dbReference type="InterPro" id="IPR036318">
    <property type="entry name" value="FAD-bd_PCMH-like_sf"/>
</dbReference>
<dbReference type="Proteomes" id="UP000315677">
    <property type="component" value="Unassembled WGS sequence"/>
</dbReference>
<dbReference type="InterPro" id="IPR015345">
    <property type="entry name" value="Cytokinin_DH_FAD/cytokin-bd"/>
</dbReference>
<dbReference type="PANTHER" id="PTHR13878">
    <property type="entry name" value="GULONOLACTONE OXIDASE"/>
    <property type="match status" value="1"/>
</dbReference>
<dbReference type="GO" id="GO:0009690">
    <property type="term" value="P:cytokinin metabolic process"/>
    <property type="evidence" value="ECO:0007669"/>
    <property type="project" value="InterPro"/>
</dbReference>
<comment type="caution">
    <text evidence="8">The sequence shown here is derived from an EMBL/GenBank/DDBJ whole genome shotgun (WGS) entry which is preliminary data.</text>
</comment>
<dbReference type="Gene3D" id="3.30.465.10">
    <property type="match status" value="1"/>
</dbReference>
<organism evidence="8 9">
    <name type="scientific">Pseudonocardia kunmingensis</name>
    <dbReference type="NCBI Taxonomy" id="630975"/>
    <lineage>
        <taxon>Bacteria</taxon>
        <taxon>Bacillati</taxon>
        <taxon>Actinomycetota</taxon>
        <taxon>Actinomycetes</taxon>
        <taxon>Pseudonocardiales</taxon>
        <taxon>Pseudonocardiaceae</taxon>
        <taxon>Pseudonocardia</taxon>
    </lineage>
</organism>
<dbReference type="InterPro" id="IPR016164">
    <property type="entry name" value="FAD-linked_Oxase-like_C"/>
</dbReference>
<evidence type="ECO:0000256" key="2">
    <source>
        <dbReference type="ARBA" id="ARBA00005466"/>
    </source>
</evidence>
<keyword evidence="4" id="KW-0274">FAD</keyword>
<evidence type="ECO:0000313" key="8">
    <source>
        <dbReference type="EMBL" id="TQM04097.1"/>
    </source>
</evidence>
<comment type="cofactor">
    <cofactor evidence="1">
        <name>FAD</name>
        <dbReference type="ChEBI" id="CHEBI:57692"/>
    </cofactor>
</comment>
<evidence type="ECO:0000256" key="4">
    <source>
        <dbReference type="ARBA" id="ARBA00022827"/>
    </source>
</evidence>
<sequence length="469" mass="48604">MTDLPPLEGAGLEGTGLEGTGLEGTLHRDLATRERYASDAGRIATGLPAAVLRPGSAADVARVVGHCRRHGVPVAARGLGTTTGGQSLVPGGVVVDTRALAGVRAVGADHATVGAGTTWLELARAADARGLAIPVATGYLGLTVGGTLSVGGIPPAIATGAQVDHVRELEVVTGDGVLRRCSPSAEPELFEAVLAGLGQFGIITGATVGLVPAPARVRGYSIPYADPAAFFADLRTLVRRGEVSEVYGDWWRPGEAGEVHHLNAFVFAGAHEEIDDAHVLRGLSVGPGAATVRGAGYLEHVCRIDDAVADLRAELGWDALVKPWVTVWLPDAGVEAAVGDVLGDLAPHDVGVGGFVLLYSHHRAAFTRPSLRLPAPDGSELVHLFTVMTAGPPGADAGFAAAMRERNRRVVERAVAAGGTRYPIGTVAYGPADWRAHYGERWEHLAALKRRYDPAGVLTPGPGVFGPRR</sequence>
<dbReference type="Pfam" id="PF01565">
    <property type="entry name" value="FAD_binding_4"/>
    <property type="match status" value="1"/>
</dbReference>
<evidence type="ECO:0000256" key="1">
    <source>
        <dbReference type="ARBA" id="ARBA00001974"/>
    </source>
</evidence>
<gene>
    <name evidence="8" type="ORF">FB558_7126</name>
</gene>
<dbReference type="RefSeq" id="WP_170231693.1">
    <property type="nucleotide sequence ID" value="NZ_VFPA01000005.1"/>
</dbReference>
<dbReference type="Gene3D" id="3.40.462.10">
    <property type="entry name" value="FAD-linked oxidases, C-terminal domain"/>
    <property type="match status" value="1"/>
</dbReference>
<name>A0A543D427_9PSEU</name>
<dbReference type="InterPro" id="IPR016170">
    <property type="entry name" value="Cytok_DH_C_sf"/>
</dbReference>
<evidence type="ECO:0000259" key="7">
    <source>
        <dbReference type="PROSITE" id="PS51387"/>
    </source>
</evidence>
<evidence type="ECO:0000313" key="9">
    <source>
        <dbReference type="Proteomes" id="UP000315677"/>
    </source>
</evidence>
<dbReference type="InterPro" id="IPR006094">
    <property type="entry name" value="Oxid_FAD_bind_N"/>
</dbReference>
<dbReference type="InterPro" id="IPR016167">
    <property type="entry name" value="FAD-bd_PCMH_sub1"/>
</dbReference>
<dbReference type="SUPFAM" id="SSF56176">
    <property type="entry name" value="FAD-binding/transporter-associated domain-like"/>
    <property type="match status" value="1"/>
</dbReference>
<evidence type="ECO:0000256" key="6">
    <source>
        <dbReference type="SAM" id="MobiDB-lite"/>
    </source>
</evidence>
<evidence type="ECO:0000256" key="5">
    <source>
        <dbReference type="ARBA" id="ARBA00023002"/>
    </source>
</evidence>
<dbReference type="InterPro" id="IPR050432">
    <property type="entry name" value="FAD-linked_Oxidoreductases_BP"/>
</dbReference>
<evidence type="ECO:0000256" key="3">
    <source>
        <dbReference type="ARBA" id="ARBA00022630"/>
    </source>
</evidence>
<keyword evidence="5" id="KW-0560">Oxidoreductase</keyword>